<accession>A0A679J6N6</accession>
<feature type="domain" description="Suppressor of fused-like" evidence="2">
    <location>
        <begin position="135"/>
        <end position="278"/>
    </location>
</feature>
<sequence>MICQTTSARTTRRENHKKEGRLRRRSGSLRSHAPSHECSTGRDAPRLDGQHDSGARMPVIDAHSALQRSRPQQHSSCRPLAARGERYCPDFLIERRTSLNCTVRLQRHYERVWSRPTEVCPFDAGPVHELPPGFRVLCTPPDAKRVLWTYATAGLSSSKRVPAIELHLFSPRKSLGLVELLYAVAHYHCNGPGLDWAHTVNLGRPWLDSSKCEYGLVSRPYLDGPDLENYSDEEGGVKCYWLVPITADEVRLKVKQGIDSLEDEFERQQFNYADPGRKSVAGASDGEGA</sequence>
<dbReference type="EMBL" id="LR743508">
    <property type="protein sequence ID" value="CAA2109304.1"/>
    <property type="molecule type" value="Genomic_DNA"/>
</dbReference>
<gene>
    <name evidence="3" type="ORF">VVAX_05575</name>
</gene>
<evidence type="ECO:0000313" key="3">
    <source>
        <dbReference type="EMBL" id="CAA2109304.1"/>
    </source>
</evidence>
<reference evidence="3" key="1">
    <citation type="submission" date="2019-12" db="EMBL/GenBank/DDBJ databases">
        <authorList>
            <person name="Cremers G."/>
        </authorList>
    </citation>
    <scope>NUCLEOTIDE SEQUENCE</scope>
    <source>
        <strain evidence="3">Vvax</strain>
    </source>
</reference>
<evidence type="ECO:0000259" key="2">
    <source>
        <dbReference type="Pfam" id="PF05076"/>
    </source>
</evidence>
<organism evidence="3">
    <name type="scientific">Variovorax paradoxus</name>
    <dbReference type="NCBI Taxonomy" id="34073"/>
    <lineage>
        <taxon>Bacteria</taxon>
        <taxon>Pseudomonadati</taxon>
        <taxon>Pseudomonadota</taxon>
        <taxon>Betaproteobacteria</taxon>
        <taxon>Burkholderiales</taxon>
        <taxon>Comamonadaceae</taxon>
        <taxon>Variovorax</taxon>
    </lineage>
</organism>
<feature type="compositionally biased region" description="Basic and acidic residues" evidence="1">
    <location>
        <begin position="39"/>
        <end position="54"/>
    </location>
</feature>
<protein>
    <recommendedName>
        <fullName evidence="2">Suppressor of fused-like domain-containing protein</fullName>
    </recommendedName>
</protein>
<dbReference type="Pfam" id="PF05076">
    <property type="entry name" value="SUFU"/>
    <property type="match status" value="1"/>
</dbReference>
<name>A0A679J6N6_VARPD</name>
<dbReference type="InterPro" id="IPR020941">
    <property type="entry name" value="SUFU-like_domain"/>
</dbReference>
<evidence type="ECO:0000256" key="1">
    <source>
        <dbReference type="SAM" id="MobiDB-lite"/>
    </source>
</evidence>
<dbReference type="AlphaFoldDB" id="A0A679J6N6"/>
<proteinExistence type="predicted"/>
<feature type="compositionally biased region" description="Basic residues" evidence="1">
    <location>
        <begin position="18"/>
        <end position="27"/>
    </location>
</feature>
<feature type="region of interest" description="Disordered" evidence="1">
    <location>
        <begin position="1"/>
        <end position="55"/>
    </location>
</feature>